<dbReference type="GO" id="GO:0005886">
    <property type="term" value="C:plasma membrane"/>
    <property type="evidence" value="ECO:0007669"/>
    <property type="project" value="TreeGrafter"/>
</dbReference>
<dbReference type="Pfam" id="PF03729">
    <property type="entry name" value="DUF308"/>
    <property type="match status" value="1"/>
</dbReference>
<evidence type="ECO:0000256" key="1">
    <source>
        <dbReference type="SAM" id="Phobius"/>
    </source>
</evidence>
<feature type="transmembrane region" description="Helical" evidence="1">
    <location>
        <begin position="15"/>
        <end position="35"/>
    </location>
</feature>
<proteinExistence type="predicted"/>
<keyword evidence="1" id="KW-0812">Transmembrane</keyword>
<feature type="transmembrane region" description="Helical" evidence="1">
    <location>
        <begin position="96"/>
        <end position="120"/>
    </location>
</feature>
<evidence type="ECO:0000313" key="3">
    <source>
        <dbReference type="Proteomes" id="UP001163152"/>
    </source>
</evidence>
<feature type="transmembrane region" description="Helical" evidence="1">
    <location>
        <begin position="41"/>
        <end position="60"/>
    </location>
</feature>
<dbReference type="PANTHER" id="PTHR34989:SF1">
    <property type="entry name" value="PROTEIN HDED"/>
    <property type="match status" value="1"/>
</dbReference>
<organism evidence="2 3">
    <name type="scientific">Thermocoleostomius sinensis A174</name>
    <dbReference type="NCBI Taxonomy" id="2016057"/>
    <lineage>
        <taxon>Bacteria</taxon>
        <taxon>Bacillati</taxon>
        <taxon>Cyanobacteriota</taxon>
        <taxon>Cyanophyceae</taxon>
        <taxon>Oculatellales</taxon>
        <taxon>Oculatellaceae</taxon>
        <taxon>Thermocoleostomius</taxon>
    </lineage>
</organism>
<dbReference type="PANTHER" id="PTHR34989">
    <property type="entry name" value="PROTEIN HDED"/>
    <property type="match status" value="1"/>
</dbReference>
<evidence type="ECO:0000313" key="2">
    <source>
        <dbReference type="EMBL" id="WAL61263.1"/>
    </source>
</evidence>
<gene>
    <name evidence="2" type="ORF">OXH18_04490</name>
</gene>
<dbReference type="InterPro" id="IPR052712">
    <property type="entry name" value="Acid_resist_chaperone_HdeD"/>
</dbReference>
<accession>A0A9E9C993</accession>
<feature type="transmembrane region" description="Helical" evidence="1">
    <location>
        <begin position="127"/>
        <end position="147"/>
    </location>
</feature>
<feature type="transmembrane region" description="Helical" evidence="1">
    <location>
        <begin position="72"/>
        <end position="90"/>
    </location>
</feature>
<reference evidence="2" key="1">
    <citation type="submission" date="2022-12" db="EMBL/GenBank/DDBJ databases">
        <title>Polyphasic identification of a Novel Hot-Spring Cyanobacterium Ocullathermofonsia sinensis gen nov. sp. nov. and Genomic Insights on its Adaptations to the Thermal Habitat.</title>
        <authorList>
            <person name="Daroch M."/>
            <person name="Tang J."/>
            <person name="Jiang Y."/>
        </authorList>
    </citation>
    <scope>NUCLEOTIDE SEQUENCE</scope>
    <source>
        <strain evidence="2">PKUAC-SCTA174</strain>
    </source>
</reference>
<dbReference type="AlphaFoldDB" id="A0A9E9C993"/>
<protein>
    <submittedName>
        <fullName evidence="2">HdeD family acid-resistance protein</fullName>
    </submittedName>
</protein>
<dbReference type="EMBL" id="CP113797">
    <property type="protein sequence ID" value="WAL61263.1"/>
    <property type="molecule type" value="Genomic_DNA"/>
</dbReference>
<dbReference type="KEGG" id="tsin:OXH18_04490"/>
<dbReference type="Proteomes" id="UP001163152">
    <property type="component" value="Chromosome"/>
</dbReference>
<dbReference type="InterPro" id="IPR005325">
    <property type="entry name" value="DUF308_memb"/>
</dbReference>
<keyword evidence="1" id="KW-0472">Membrane</keyword>
<sequence length="186" mass="20083">MTTDFQSETNIRKSIGWVIALSIVLIILGIVAILLPGIASAFFTSVIGWITLFSGVVMVVQAFQSRPLRGFWLNLLVGLFYVIAGIYIVLNVGTAVLALTFAFGVLFIVEGIFTIIMAFTNRAGSRASWLVALNGIVTLILGIMVLNRFPSSAIWLIGLYVGISLLMSGVSLLTAALVARRTVTHY</sequence>
<keyword evidence="3" id="KW-1185">Reference proteome</keyword>
<name>A0A9E9C993_9CYAN</name>
<keyword evidence="1" id="KW-1133">Transmembrane helix</keyword>
<dbReference type="RefSeq" id="WP_268611217.1">
    <property type="nucleotide sequence ID" value="NZ_CP113797.1"/>
</dbReference>
<feature type="transmembrane region" description="Helical" evidence="1">
    <location>
        <begin position="153"/>
        <end position="179"/>
    </location>
</feature>